<dbReference type="InterPro" id="IPR017932">
    <property type="entry name" value="GATase_2_dom"/>
</dbReference>
<dbReference type="InterPro" id="IPR029055">
    <property type="entry name" value="Ntn_hydrolases_N"/>
</dbReference>
<dbReference type="InterPro" id="IPR046348">
    <property type="entry name" value="SIS_dom_sf"/>
</dbReference>
<evidence type="ECO:0000256" key="6">
    <source>
        <dbReference type="ARBA" id="ARBA00022737"/>
    </source>
</evidence>
<dbReference type="PANTHER" id="PTHR10937">
    <property type="entry name" value="GLUCOSAMINE--FRUCTOSE-6-PHOSPHATE AMINOTRANSFERASE, ISOMERIZING"/>
    <property type="match status" value="1"/>
</dbReference>
<feature type="domain" description="SIS" evidence="10">
    <location>
        <begin position="302"/>
        <end position="441"/>
    </location>
</feature>
<comment type="caution">
    <text evidence="11">The sequence shown here is derived from an EMBL/GenBank/DDBJ whole genome shotgun (WGS) entry which is preliminary data.</text>
</comment>
<dbReference type="Pfam" id="PF01380">
    <property type="entry name" value="SIS"/>
    <property type="match status" value="2"/>
</dbReference>
<evidence type="ECO:0000256" key="8">
    <source>
        <dbReference type="HAMAP-Rule" id="MF_00164"/>
    </source>
</evidence>
<dbReference type="NCBIfam" id="NF001484">
    <property type="entry name" value="PRK00331.1"/>
    <property type="match status" value="1"/>
</dbReference>
<dbReference type="Pfam" id="PF13522">
    <property type="entry name" value="GATase_6"/>
    <property type="match status" value="1"/>
</dbReference>
<accession>A0ABP2I826</accession>
<feature type="domain" description="SIS" evidence="10">
    <location>
        <begin position="472"/>
        <end position="609"/>
    </location>
</feature>
<dbReference type="PROSITE" id="PS51278">
    <property type="entry name" value="GATASE_TYPE_2"/>
    <property type="match status" value="1"/>
</dbReference>
<evidence type="ECO:0000256" key="5">
    <source>
        <dbReference type="ARBA" id="ARBA00022679"/>
    </source>
</evidence>
<organism evidence="11 12">
    <name type="scientific">Aerococcus viridans (strain ATCC 11563 / DSM 20340 / CCUG 4311 / JCM 20461 / NBRC 12219 / NCTC 8251 / M1)</name>
    <dbReference type="NCBI Taxonomy" id="655812"/>
    <lineage>
        <taxon>Bacteria</taxon>
        <taxon>Bacillati</taxon>
        <taxon>Bacillota</taxon>
        <taxon>Bacilli</taxon>
        <taxon>Lactobacillales</taxon>
        <taxon>Aerococcaceae</taxon>
        <taxon>Aerococcus</taxon>
    </lineage>
</organism>
<dbReference type="SUPFAM" id="SSF56235">
    <property type="entry name" value="N-terminal nucleophile aminohydrolases (Ntn hydrolases)"/>
    <property type="match status" value="1"/>
</dbReference>
<dbReference type="PROSITE" id="PS51464">
    <property type="entry name" value="SIS"/>
    <property type="match status" value="2"/>
</dbReference>
<comment type="function">
    <text evidence="8">Catalyzes the first step in hexosamine metabolism, converting fructose-6P into glucosamine-6P using glutamine as a nitrogen source.</text>
</comment>
<dbReference type="EC" id="2.6.1.16" evidence="2 8"/>
<dbReference type="InterPro" id="IPR035490">
    <property type="entry name" value="GlmS/FrlB_SIS"/>
</dbReference>
<evidence type="ECO:0000256" key="7">
    <source>
        <dbReference type="ARBA" id="ARBA00022962"/>
    </source>
</evidence>
<feature type="domain" description="Glutamine amidotransferase type-2" evidence="9">
    <location>
        <begin position="18"/>
        <end position="236"/>
    </location>
</feature>
<dbReference type="InterPro" id="IPR001347">
    <property type="entry name" value="SIS_dom"/>
</dbReference>
<comment type="subunit">
    <text evidence="8">Homodimer.</text>
</comment>
<evidence type="ECO:0000259" key="9">
    <source>
        <dbReference type="PROSITE" id="PS51278"/>
    </source>
</evidence>
<keyword evidence="4 8" id="KW-0032">Aminotransferase</keyword>
<dbReference type="Gene3D" id="3.40.50.10490">
    <property type="entry name" value="Glucose-6-phosphate isomerase like protein, domain 1"/>
    <property type="match status" value="2"/>
</dbReference>
<dbReference type="EMBL" id="ADNT01000053">
    <property type="protein sequence ID" value="EFG49964.1"/>
    <property type="molecule type" value="Genomic_DNA"/>
</dbReference>
<feature type="initiator methionine" description="Removed" evidence="8">
    <location>
        <position position="17"/>
    </location>
</feature>
<dbReference type="SUPFAM" id="SSF53697">
    <property type="entry name" value="SIS domain"/>
    <property type="match status" value="1"/>
</dbReference>
<evidence type="ECO:0000256" key="2">
    <source>
        <dbReference type="ARBA" id="ARBA00012916"/>
    </source>
</evidence>
<evidence type="ECO:0000256" key="4">
    <source>
        <dbReference type="ARBA" id="ARBA00022576"/>
    </source>
</evidence>
<gene>
    <name evidence="8 11" type="primary">glmS</name>
    <name evidence="11" type="ORF">HMPREF0061_0694</name>
</gene>
<name>A0ABP2I826_AERVM</name>
<dbReference type="CDD" id="cd05009">
    <property type="entry name" value="SIS_GlmS_GlmD_2"/>
    <property type="match status" value="1"/>
</dbReference>
<sequence>MDRVYFYVAKLGGNCNMCGIVGYIGNGSAQEVLLNGLERLEYRGYDSAGVYVVDGNGQNGHLFREEGRIAKLQSEVDMSLDAHTGIGHTRWATHGEPSVRNAHPQQSSTGRFTLVHNGVIENYREMKEDFLSDVTFHSDTDTEVAVNLIEHFALTDGLDAETAFLKALNVIEGSYAFALIDSEQPGVVFAAKNKSPLLIGKGTDFNTIVSDAMASIDLTDQYVEIHDGEMVILTEENVTIKNLAGETIERAPYTAQLDANDLDKGTYPYYMIKEIDEQPAVMRRIIQEYSDDNNELTVDQEIIDAINASDRIYIIGAGTSMHAGLVGKNIIEKMVNIPVEVHVASEFAYNMPVLSEKPFFIYLTQSGETADSRQVLVQTNKLGYKSLTITNVKGSTLSREADYTLLLHAGPEIAVASTKAYTGQIAVMAVLAEALRRDLGFEAQFDMEHELSIIANAIQVMIDDKDEIHELATELFTDKASAFYIGRGIDYEVSREAALKIKEISYIQAEGFASGELKHGTISLIEDGTPVIGIITQENTAAHSRGNIEEVRSRGANTLIISMEGLDREGDDIVIPAVEPLLSALVSVIPTQLLAYYASLDRGLDVDKPRNLAKSVTVE</sequence>
<keyword evidence="6" id="KW-0677">Repeat</keyword>
<dbReference type="HAMAP" id="MF_00164">
    <property type="entry name" value="GlmS"/>
    <property type="match status" value="1"/>
</dbReference>
<dbReference type="PANTHER" id="PTHR10937:SF0">
    <property type="entry name" value="GLUTAMINE--FRUCTOSE-6-PHOSPHATE TRANSAMINASE (ISOMERIZING)"/>
    <property type="match status" value="1"/>
</dbReference>
<evidence type="ECO:0000259" key="10">
    <source>
        <dbReference type="PROSITE" id="PS51464"/>
    </source>
</evidence>
<feature type="active site" description="Nucleophile; for GATase activity" evidence="8">
    <location>
        <position position="18"/>
    </location>
</feature>
<keyword evidence="5 8" id="KW-0808">Transferase</keyword>
<evidence type="ECO:0000256" key="3">
    <source>
        <dbReference type="ARBA" id="ARBA00016090"/>
    </source>
</evidence>
<evidence type="ECO:0000313" key="12">
    <source>
        <dbReference type="Proteomes" id="UP000003764"/>
    </source>
</evidence>
<dbReference type="CDD" id="cd05008">
    <property type="entry name" value="SIS_GlmS_GlmD_1"/>
    <property type="match status" value="1"/>
</dbReference>
<keyword evidence="8" id="KW-0963">Cytoplasm</keyword>
<dbReference type="CDD" id="cd00714">
    <property type="entry name" value="GFAT"/>
    <property type="match status" value="1"/>
</dbReference>
<dbReference type="InterPro" id="IPR035466">
    <property type="entry name" value="GlmS/AgaS_SIS"/>
</dbReference>
<dbReference type="InterPro" id="IPR005855">
    <property type="entry name" value="GFAT"/>
</dbReference>
<dbReference type="GO" id="GO:0004360">
    <property type="term" value="F:glutamine-fructose-6-phosphate transaminase (isomerizing) activity"/>
    <property type="evidence" value="ECO:0007669"/>
    <property type="project" value="UniProtKB-EC"/>
</dbReference>
<dbReference type="Gene3D" id="3.60.20.10">
    <property type="entry name" value="Glutamine Phosphoribosylpyrophosphate, subunit 1, domain 1"/>
    <property type="match status" value="1"/>
</dbReference>
<dbReference type="NCBIfam" id="TIGR01135">
    <property type="entry name" value="glmS"/>
    <property type="match status" value="1"/>
</dbReference>
<comment type="catalytic activity">
    <reaction evidence="1 8">
        <text>D-fructose 6-phosphate + L-glutamine = D-glucosamine 6-phosphate + L-glutamate</text>
        <dbReference type="Rhea" id="RHEA:13237"/>
        <dbReference type="ChEBI" id="CHEBI:29985"/>
        <dbReference type="ChEBI" id="CHEBI:58359"/>
        <dbReference type="ChEBI" id="CHEBI:58725"/>
        <dbReference type="ChEBI" id="CHEBI:61527"/>
        <dbReference type="EC" id="2.6.1.16"/>
    </reaction>
</comment>
<comment type="subcellular location">
    <subcellularLocation>
        <location evidence="8">Cytoplasm</location>
    </subcellularLocation>
</comment>
<protein>
    <recommendedName>
        <fullName evidence="3 8">Glutamine--fructose-6-phosphate aminotransferase [isomerizing]</fullName>
        <ecNumber evidence="2 8">2.6.1.16</ecNumber>
    </recommendedName>
    <alternativeName>
        <fullName evidence="8">D-fructose-6-phosphate amidotransferase</fullName>
    </alternativeName>
    <alternativeName>
        <fullName evidence="8">GFAT</fullName>
    </alternativeName>
    <alternativeName>
        <fullName evidence="8">Glucosamine-6-phosphate synthase</fullName>
    </alternativeName>
    <alternativeName>
        <fullName evidence="8">Hexosephosphate aminotransferase</fullName>
    </alternativeName>
    <alternativeName>
        <fullName evidence="8">L-glutamine--D-fructose-6-phosphate amidotransferase</fullName>
    </alternativeName>
</protein>
<evidence type="ECO:0000256" key="1">
    <source>
        <dbReference type="ARBA" id="ARBA00001031"/>
    </source>
</evidence>
<dbReference type="Proteomes" id="UP000003764">
    <property type="component" value="Unassembled WGS sequence"/>
</dbReference>
<proteinExistence type="inferred from homology"/>
<keyword evidence="7" id="KW-0315">Glutamine amidotransferase</keyword>
<keyword evidence="12" id="KW-1185">Reference proteome</keyword>
<feature type="active site" description="For Fru-6P isomerization activity" evidence="8">
    <location>
        <position position="614"/>
    </location>
</feature>
<evidence type="ECO:0000313" key="11">
    <source>
        <dbReference type="EMBL" id="EFG49964.1"/>
    </source>
</evidence>
<reference evidence="11 12" key="1">
    <citation type="submission" date="2010-04" db="EMBL/GenBank/DDBJ databases">
        <authorList>
            <person name="Muzny D."/>
            <person name="Qin X."/>
            <person name="Deng J."/>
            <person name="Jiang H."/>
            <person name="Liu Y."/>
            <person name="Qu J."/>
            <person name="Song X.-Z."/>
            <person name="Zhang L."/>
            <person name="Thornton R."/>
            <person name="Coyle M."/>
            <person name="Francisco L."/>
            <person name="Jackson L."/>
            <person name="Javaid M."/>
            <person name="Korchina V."/>
            <person name="Kovar C."/>
            <person name="Mata R."/>
            <person name="Mathew T."/>
            <person name="Ngo R."/>
            <person name="Nguyen L."/>
            <person name="Nguyen N."/>
            <person name="Okwuonu G."/>
            <person name="Ongeri F."/>
            <person name="Pham C."/>
            <person name="Simmons D."/>
            <person name="Wilczek-Boney K."/>
            <person name="Hale W."/>
            <person name="Jakkamsetti A."/>
            <person name="Pham P."/>
            <person name="Ruth R."/>
            <person name="San Lucas F."/>
            <person name="Warren J."/>
            <person name="Zhang J."/>
            <person name="Zhao Z."/>
            <person name="Zhou C."/>
            <person name="Zhu D."/>
            <person name="Lee S."/>
            <person name="Bess C."/>
            <person name="Blankenburg K."/>
            <person name="Forbes L."/>
            <person name="Fu Q."/>
            <person name="Gubbala S."/>
            <person name="Hirani K."/>
            <person name="Jayaseelan J.C."/>
            <person name="Lara F."/>
            <person name="Munidasa M."/>
            <person name="Palculict T."/>
            <person name="Patil S."/>
            <person name="Pu L.-L."/>
            <person name="Saada N."/>
            <person name="Tang L."/>
            <person name="Weissenberger G."/>
            <person name="Zhu Y."/>
            <person name="Hemphill L."/>
            <person name="Shang Y."/>
            <person name="Youmans B."/>
            <person name="Ayvaz T."/>
            <person name="Ross M."/>
            <person name="Santibanez J."/>
            <person name="Aqrawi P."/>
            <person name="Gross S."/>
            <person name="Joshi V."/>
            <person name="Fowler G."/>
            <person name="Nazareth L."/>
            <person name="Reid J."/>
            <person name="Worley K."/>
            <person name="Petrosino J."/>
            <person name="Highlander S."/>
            <person name="Gibbs R."/>
            <person name="Gibbs R."/>
        </authorList>
    </citation>
    <scope>NUCLEOTIDE SEQUENCE [LARGE SCALE GENOMIC DNA]</scope>
    <source>
        <strain evidence="11 12">ATCC 11563</strain>
    </source>
</reference>
<dbReference type="InterPro" id="IPR047084">
    <property type="entry name" value="GFAT_N"/>
</dbReference>